<feature type="region of interest" description="Disordered" evidence="1">
    <location>
        <begin position="59"/>
        <end position="82"/>
    </location>
</feature>
<reference evidence="2" key="1">
    <citation type="submission" date="2020-08" db="EMBL/GenBank/DDBJ databases">
        <title>Multicomponent nature underlies the extraordinary mechanical properties of spider dragline silk.</title>
        <authorList>
            <person name="Kono N."/>
            <person name="Nakamura H."/>
            <person name="Mori M."/>
            <person name="Yoshida Y."/>
            <person name="Ohtoshi R."/>
            <person name="Malay A.D."/>
            <person name="Moran D.A.P."/>
            <person name="Tomita M."/>
            <person name="Numata K."/>
            <person name="Arakawa K."/>
        </authorList>
    </citation>
    <scope>NUCLEOTIDE SEQUENCE</scope>
</reference>
<name>A0A8X6W726_TRICX</name>
<dbReference type="Proteomes" id="UP000887159">
    <property type="component" value="Unassembled WGS sequence"/>
</dbReference>
<dbReference type="EMBL" id="BMAU01021388">
    <property type="protein sequence ID" value="GFY29480.1"/>
    <property type="molecule type" value="Genomic_DNA"/>
</dbReference>
<accession>A0A8X6W726</accession>
<sequence length="94" mass="10481">MKQQLIVLHSKSTRRLLTKDLAIVKLGQRTRTIFELAPHFRDFYFTSTSLELGGCPTSHPKSSQIYSIGDKSGDRAGQGRTVTVRKQSCDTLAV</sequence>
<proteinExistence type="predicted"/>
<keyword evidence="3" id="KW-1185">Reference proteome</keyword>
<gene>
    <name evidence="2" type="ORF">TNCV_2626511</name>
</gene>
<protein>
    <submittedName>
        <fullName evidence="2">Uncharacterized protein</fullName>
    </submittedName>
</protein>
<comment type="caution">
    <text evidence="2">The sequence shown here is derived from an EMBL/GenBank/DDBJ whole genome shotgun (WGS) entry which is preliminary data.</text>
</comment>
<dbReference type="AlphaFoldDB" id="A0A8X6W726"/>
<evidence type="ECO:0000256" key="1">
    <source>
        <dbReference type="SAM" id="MobiDB-lite"/>
    </source>
</evidence>
<evidence type="ECO:0000313" key="2">
    <source>
        <dbReference type="EMBL" id="GFY29480.1"/>
    </source>
</evidence>
<organism evidence="2 3">
    <name type="scientific">Trichonephila clavipes</name>
    <name type="common">Golden silk orbweaver</name>
    <name type="synonym">Nephila clavipes</name>
    <dbReference type="NCBI Taxonomy" id="2585209"/>
    <lineage>
        <taxon>Eukaryota</taxon>
        <taxon>Metazoa</taxon>
        <taxon>Ecdysozoa</taxon>
        <taxon>Arthropoda</taxon>
        <taxon>Chelicerata</taxon>
        <taxon>Arachnida</taxon>
        <taxon>Araneae</taxon>
        <taxon>Araneomorphae</taxon>
        <taxon>Entelegynae</taxon>
        <taxon>Araneoidea</taxon>
        <taxon>Nephilidae</taxon>
        <taxon>Trichonephila</taxon>
    </lineage>
</organism>
<evidence type="ECO:0000313" key="3">
    <source>
        <dbReference type="Proteomes" id="UP000887159"/>
    </source>
</evidence>